<proteinExistence type="predicted"/>
<dbReference type="AlphaFoldDB" id="A0A8H7WID8"/>
<dbReference type="InterPro" id="IPR015424">
    <property type="entry name" value="PyrdxlP-dep_Trfase"/>
</dbReference>
<feature type="domain" description="Aminotransferase class I/classII large" evidence="1">
    <location>
        <begin position="9"/>
        <end position="160"/>
    </location>
</feature>
<dbReference type="Pfam" id="PF00155">
    <property type="entry name" value="Aminotran_1_2"/>
    <property type="match status" value="1"/>
</dbReference>
<dbReference type="PANTHER" id="PTHR42858:SF1">
    <property type="entry name" value="LD15494P"/>
    <property type="match status" value="1"/>
</dbReference>
<dbReference type="Gene3D" id="3.90.1150.10">
    <property type="entry name" value="Aspartate Aminotransferase, domain 1"/>
    <property type="match status" value="1"/>
</dbReference>
<dbReference type="InterPro" id="IPR004839">
    <property type="entry name" value="Aminotransferase_I/II_large"/>
</dbReference>
<reference evidence="2" key="1">
    <citation type="submission" date="2021-02" db="EMBL/GenBank/DDBJ databases">
        <title>Genome sequence Cadophora malorum strain M34.</title>
        <authorList>
            <person name="Stefanovic E."/>
            <person name="Vu D."/>
            <person name="Scully C."/>
            <person name="Dijksterhuis J."/>
            <person name="Roader J."/>
            <person name="Houbraken J."/>
        </authorList>
    </citation>
    <scope>NUCLEOTIDE SEQUENCE</scope>
    <source>
        <strain evidence="2">M34</strain>
    </source>
</reference>
<evidence type="ECO:0000313" key="3">
    <source>
        <dbReference type="Proteomes" id="UP000664132"/>
    </source>
</evidence>
<gene>
    <name evidence="2" type="ORF">IFR04_001560</name>
</gene>
<accession>A0A8H7WID8</accession>
<name>A0A8H7WID8_9HELO</name>
<keyword evidence="3" id="KW-1185">Reference proteome</keyword>
<dbReference type="Proteomes" id="UP000664132">
    <property type="component" value="Unassembled WGS sequence"/>
</dbReference>
<dbReference type="InterPro" id="IPR015421">
    <property type="entry name" value="PyrdxlP-dep_Trfase_major"/>
</dbReference>
<dbReference type="GO" id="GO:0030170">
    <property type="term" value="F:pyridoxal phosphate binding"/>
    <property type="evidence" value="ECO:0007669"/>
    <property type="project" value="InterPro"/>
</dbReference>
<evidence type="ECO:0000259" key="1">
    <source>
        <dbReference type="Pfam" id="PF00155"/>
    </source>
</evidence>
<dbReference type="EMBL" id="JAFJYH010000011">
    <property type="protein sequence ID" value="KAG4425410.1"/>
    <property type="molecule type" value="Genomic_DNA"/>
</dbReference>
<dbReference type="PANTHER" id="PTHR42858">
    <property type="entry name" value="AMINOTRANSFERASE"/>
    <property type="match status" value="1"/>
</dbReference>
<dbReference type="GO" id="GO:0047536">
    <property type="term" value="F:2-aminoadipate transaminase activity"/>
    <property type="evidence" value="ECO:0007669"/>
    <property type="project" value="TreeGrafter"/>
</dbReference>
<comment type="caution">
    <text evidence="2">The sequence shown here is derived from an EMBL/GenBank/DDBJ whole genome shotgun (WGS) entry which is preliminary data.</text>
</comment>
<dbReference type="SUPFAM" id="SSF53383">
    <property type="entry name" value="PLP-dependent transferases"/>
    <property type="match status" value="1"/>
</dbReference>
<organism evidence="2 3">
    <name type="scientific">Cadophora malorum</name>
    <dbReference type="NCBI Taxonomy" id="108018"/>
    <lineage>
        <taxon>Eukaryota</taxon>
        <taxon>Fungi</taxon>
        <taxon>Dikarya</taxon>
        <taxon>Ascomycota</taxon>
        <taxon>Pezizomycotina</taxon>
        <taxon>Leotiomycetes</taxon>
        <taxon>Helotiales</taxon>
        <taxon>Ploettnerulaceae</taxon>
        <taxon>Cadophora</taxon>
    </lineage>
</organism>
<dbReference type="Gene3D" id="3.40.640.10">
    <property type="entry name" value="Type I PLP-dependent aspartate aminotransferase-like (Major domain)"/>
    <property type="match status" value="1"/>
</dbReference>
<evidence type="ECO:0000313" key="2">
    <source>
        <dbReference type="EMBL" id="KAG4425410.1"/>
    </source>
</evidence>
<dbReference type="InterPro" id="IPR015422">
    <property type="entry name" value="PyrdxlP-dep_Trfase_small"/>
</dbReference>
<sequence>MSQSRRGGLVKLAREFDALVVSDDAYDFLRWPADQMKPLDTDLGSLPPRLVDIDKSLEGGTKYGNTVSNGSFSKIVAPGTRVGWLEAAETFISAMAKVGVTSSGGGPSHLTSTFMKNMISTGALEKHIAETLIPTYSSRYHSMMAAIRSQLFPLGMKITTGDIGDSVGGFFTSLSTPDHLPPTSVLASSALQDHRLKFAYGEMFEVFGDKASKERAEAPGGFGHTLRLCWSWHTEEEIEDGMSRLSNALRDLISPSMT</sequence>
<dbReference type="OrthoDB" id="7042322at2759"/>
<protein>
    <recommendedName>
        <fullName evidence="1">Aminotransferase class I/classII large domain-containing protein</fullName>
    </recommendedName>
</protein>